<keyword evidence="2" id="KW-0808">Transferase</keyword>
<protein>
    <submittedName>
        <fullName evidence="2">Methyltransferase domain-containing protein</fullName>
    </submittedName>
</protein>
<dbReference type="PANTHER" id="PTHR43591:SF110">
    <property type="entry name" value="RHODANESE DOMAIN-CONTAINING PROTEIN"/>
    <property type="match status" value="1"/>
</dbReference>
<evidence type="ECO:0000313" key="2">
    <source>
        <dbReference type="EMBL" id="SFR97033.1"/>
    </source>
</evidence>
<dbReference type="GO" id="GO:0032259">
    <property type="term" value="P:methylation"/>
    <property type="evidence" value="ECO:0007669"/>
    <property type="project" value="UniProtKB-KW"/>
</dbReference>
<feature type="domain" description="Methyltransferase" evidence="1">
    <location>
        <begin position="35"/>
        <end position="124"/>
    </location>
</feature>
<dbReference type="InterPro" id="IPR041698">
    <property type="entry name" value="Methyltransf_25"/>
</dbReference>
<dbReference type="Pfam" id="PF13649">
    <property type="entry name" value="Methyltransf_25"/>
    <property type="match status" value="1"/>
</dbReference>
<dbReference type="AlphaFoldDB" id="A0A1I6L0M6"/>
<organism evidence="2 3">
    <name type="scientific">Anaeromicropila populeti</name>
    <dbReference type="NCBI Taxonomy" id="37658"/>
    <lineage>
        <taxon>Bacteria</taxon>
        <taxon>Bacillati</taxon>
        <taxon>Bacillota</taxon>
        <taxon>Clostridia</taxon>
        <taxon>Lachnospirales</taxon>
        <taxon>Lachnospiraceae</taxon>
        <taxon>Anaeromicropila</taxon>
    </lineage>
</organism>
<dbReference type="InterPro" id="IPR029063">
    <property type="entry name" value="SAM-dependent_MTases_sf"/>
</dbReference>
<keyword evidence="2" id="KW-0489">Methyltransferase</keyword>
<dbReference type="Gene3D" id="3.40.50.150">
    <property type="entry name" value="Vaccinia Virus protein VP39"/>
    <property type="match status" value="1"/>
</dbReference>
<keyword evidence="3" id="KW-1185">Reference proteome</keyword>
<evidence type="ECO:0000313" key="3">
    <source>
        <dbReference type="Proteomes" id="UP000199659"/>
    </source>
</evidence>
<dbReference type="RefSeq" id="WP_092562334.1">
    <property type="nucleotide sequence ID" value="NZ_FOYZ01000012.1"/>
</dbReference>
<dbReference type="GO" id="GO:0008168">
    <property type="term" value="F:methyltransferase activity"/>
    <property type="evidence" value="ECO:0007669"/>
    <property type="project" value="UniProtKB-KW"/>
</dbReference>
<dbReference type="CDD" id="cd02440">
    <property type="entry name" value="AdoMet_MTases"/>
    <property type="match status" value="1"/>
</dbReference>
<name>A0A1I6L0M6_9FIRM</name>
<dbReference type="OrthoDB" id="9810615at2"/>
<dbReference type="STRING" id="37658.SAMN05661086_02961"/>
<gene>
    <name evidence="2" type="ORF">SAMN05661086_02961</name>
</gene>
<accession>A0A1I6L0M6</accession>
<reference evidence="2 3" key="1">
    <citation type="submission" date="2016-10" db="EMBL/GenBank/DDBJ databases">
        <authorList>
            <person name="de Groot N.N."/>
        </authorList>
    </citation>
    <scope>NUCLEOTIDE SEQUENCE [LARGE SCALE GENOMIC DNA]</scope>
    <source>
        <strain evidence="2 3">743A</strain>
    </source>
</reference>
<evidence type="ECO:0000259" key="1">
    <source>
        <dbReference type="Pfam" id="PF13649"/>
    </source>
</evidence>
<dbReference type="PANTHER" id="PTHR43591">
    <property type="entry name" value="METHYLTRANSFERASE"/>
    <property type="match status" value="1"/>
</dbReference>
<dbReference type="Proteomes" id="UP000199659">
    <property type="component" value="Unassembled WGS sequence"/>
</dbReference>
<sequence length="200" mass="23351">MSLRTTFYNIIMYPVFHSARTRIDKNIDLLHIQTILDICCGTGTQLKRLNKKGYHGIGVDNSEQMLEDARKGKYAPECRKQDATNLEFNNDSFDLVLLSLALHEKELTMAQKMVHEAVRVTKKGNYIMIVEFCIEKDISIIHKMLIYFIEKISGKEHYSNFLNFKNNLLLDNMIDKDTMRLVKQDIMKQNGIQINIYKKI</sequence>
<dbReference type="EMBL" id="FOYZ01000012">
    <property type="protein sequence ID" value="SFR97033.1"/>
    <property type="molecule type" value="Genomic_DNA"/>
</dbReference>
<proteinExistence type="predicted"/>
<dbReference type="SUPFAM" id="SSF53335">
    <property type="entry name" value="S-adenosyl-L-methionine-dependent methyltransferases"/>
    <property type="match status" value="1"/>
</dbReference>